<evidence type="ECO:0000256" key="9">
    <source>
        <dbReference type="PIRSR" id="PIRSR016262-3"/>
    </source>
</evidence>
<dbReference type="EMBL" id="FNOU01000015">
    <property type="protein sequence ID" value="SDY07877.1"/>
    <property type="molecule type" value="Genomic_DNA"/>
</dbReference>
<comment type="miscellaneous">
    <text evidence="5">In the reaction, the free carboxyl group of octanoic acid is attached via an amide linkage to the epsilon-amino group of a specific lysine residue of lipoyl domains of lipoate-dependent enzymes.</text>
</comment>
<keyword evidence="12" id="KW-1185">Reference proteome</keyword>
<sequence>MEKEIRWMDLGKVDYEGAFCIQGELHRHRVAGDIPDILLFQENPPTITLGRDAHEENLLHSREEYRTQGFDVVSVSRGGDVSYHGPGQLVISAIVAFEDYAPGAVAFVRLLEQVAMDTLAAFDIGATRLRGLSGVWVTDPGTGELAKIAALGLEISHGICAHGMAMNVAPDLTHFRAIIPCGIRDRGVISMACLGVRPTLPQVRDEYLKAFCRIFGRTARAAALEDLPVGRTQKEAL</sequence>
<dbReference type="OrthoDB" id="9787061at2"/>
<dbReference type="RefSeq" id="WP_090245858.1">
    <property type="nucleotide sequence ID" value="NZ_FNOU01000015.1"/>
</dbReference>
<protein>
    <recommendedName>
        <fullName evidence="5 6">Octanoyltransferase</fullName>
        <ecNumber evidence="5 6">2.3.1.181</ecNumber>
    </recommendedName>
    <alternativeName>
        <fullName evidence="5">Lipoate-protein ligase B</fullName>
    </alternativeName>
    <alternativeName>
        <fullName evidence="5">Lipoyl/octanoyl transferase</fullName>
    </alternativeName>
    <alternativeName>
        <fullName evidence="5">Octanoyl-[acyl-carrier-protein]-protein N-octanoyltransferase</fullName>
    </alternativeName>
</protein>
<dbReference type="InterPro" id="IPR045864">
    <property type="entry name" value="aa-tRNA-synth_II/BPL/LPL"/>
</dbReference>
<feature type="site" description="Lowers pKa of active site Cys" evidence="5 9">
    <location>
        <position position="147"/>
    </location>
</feature>
<dbReference type="PANTHER" id="PTHR10993">
    <property type="entry name" value="OCTANOYLTRANSFERASE"/>
    <property type="match status" value="1"/>
</dbReference>
<dbReference type="AlphaFoldDB" id="A0A1H3GXM3"/>
<keyword evidence="3 5" id="KW-0012">Acyltransferase</keyword>
<feature type="binding site" evidence="5 8">
    <location>
        <begin position="163"/>
        <end position="165"/>
    </location>
    <ligand>
        <name>substrate</name>
    </ligand>
</feature>
<comment type="function">
    <text evidence="4 5 6">Catalyzes the transfer of endogenously produced octanoic acid from octanoyl-acyl-carrier-protein onto the lipoyl domains of lipoate-dependent enzymes. Lipoyl-ACP can also act as a substrate although octanoyl-ACP is likely to be the physiological substrate.</text>
</comment>
<dbReference type="SUPFAM" id="SSF55681">
    <property type="entry name" value="Class II aaRS and biotin synthetases"/>
    <property type="match status" value="1"/>
</dbReference>
<dbReference type="EC" id="2.3.1.181" evidence="5 6"/>
<evidence type="ECO:0000256" key="1">
    <source>
        <dbReference type="ARBA" id="ARBA00004821"/>
    </source>
</evidence>
<keyword evidence="5" id="KW-0963">Cytoplasm</keyword>
<dbReference type="InterPro" id="IPR000544">
    <property type="entry name" value="Octanoyltransferase"/>
</dbReference>
<evidence type="ECO:0000256" key="2">
    <source>
        <dbReference type="ARBA" id="ARBA00022679"/>
    </source>
</evidence>
<dbReference type="PROSITE" id="PS51733">
    <property type="entry name" value="BPL_LPL_CATALYTIC"/>
    <property type="match status" value="1"/>
</dbReference>
<dbReference type="NCBIfam" id="NF010925">
    <property type="entry name" value="PRK14345.1"/>
    <property type="match status" value="1"/>
</dbReference>
<comment type="subcellular location">
    <subcellularLocation>
        <location evidence="5">Cytoplasm</location>
    </subcellularLocation>
</comment>
<dbReference type="GO" id="GO:0009249">
    <property type="term" value="P:protein lipoylation"/>
    <property type="evidence" value="ECO:0007669"/>
    <property type="project" value="InterPro"/>
</dbReference>
<gene>
    <name evidence="5" type="primary">lipB</name>
    <name evidence="11" type="ORF">SAMN04488579_11564</name>
</gene>
<dbReference type="CDD" id="cd16444">
    <property type="entry name" value="LipB"/>
    <property type="match status" value="1"/>
</dbReference>
<evidence type="ECO:0000256" key="6">
    <source>
        <dbReference type="PIRNR" id="PIRNR016262"/>
    </source>
</evidence>
<comment type="similarity">
    <text evidence="5 6">Belongs to the LipB family.</text>
</comment>
<evidence type="ECO:0000256" key="8">
    <source>
        <dbReference type="PIRSR" id="PIRSR016262-2"/>
    </source>
</evidence>
<dbReference type="Pfam" id="PF21948">
    <property type="entry name" value="LplA-B_cat"/>
    <property type="match status" value="1"/>
</dbReference>
<dbReference type="GO" id="GO:0033819">
    <property type="term" value="F:lipoyl(octanoyl) transferase activity"/>
    <property type="evidence" value="ECO:0007669"/>
    <property type="project" value="UniProtKB-EC"/>
</dbReference>
<dbReference type="NCBIfam" id="TIGR00214">
    <property type="entry name" value="lipB"/>
    <property type="match status" value="1"/>
</dbReference>
<feature type="binding site" evidence="5 8">
    <location>
        <begin position="150"/>
        <end position="152"/>
    </location>
    <ligand>
        <name>substrate</name>
    </ligand>
</feature>
<dbReference type="GO" id="GO:0005737">
    <property type="term" value="C:cytoplasm"/>
    <property type="evidence" value="ECO:0007669"/>
    <property type="project" value="UniProtKB-SubCell"/>
</dbReference>
<comment type="catalytic activity">
    <reaction evidence="5 6">
        <text>octanoyl-[ACP] + L-lysyl-[protein] = N(6)-octanoyl-L-lysyl-[protein] + holo-[ACP] + H(+)</text>
        <dbReference type="Rhea" id="RHEA:17665"/>
        <dbReference type="Rhea" id="RHEA-COMP:9636"/>
        <dbReference type="Rhea" id="RHEA-COMP:9685"/>
        <dbReference type="Rhea" id="RHEA-COMP:9752"/>
        <dbReference type="Rhea" id="RHEA-COMP:9928"/>
        <dbReference type="ChEBI" id="CHEBI:15378"/>
        <dbReference type="ChEBI" id="CHEBI:29969"/>
        <dbReference type="ChEBI" id="CHEBI:64479"/>
        <dbReference type="ChEBI" id="CHEBI:78463"/>
        <dbReference type="ChEBI" id="CHEBI:78809"/>
        <dbReference type="EC" id="2.3.1.181"/>
    </reaction>
</comment>
<proteinExistence type="inferred from homology"/>
<dbReference type="STRING" id="1528.SAMN04488579_11564"/>
<evidence type="ECO:0000256" key="7">
    <source>
        <dbReference type="PIRSR" id="PIRSR016262-1"/>
    </source>
</evidence>
<evidence type="ECO:0000313" key="12">
    <source>
        <dbReference type="Proteomes" id="UP000199652"/>
    </source>
</evidence>
<evidence type="ECO:0000256" key="5">
    <source>
        <dbReference type="HAMAP-Rule" id="MF_00013"/>
    </source>
</evidence>
<comment type="pathway">
    <text evidence="1 5 6">Protein modification; protein lipoylation via endogenous pathway; protein N(6)-(lipoyl)lysine from octanoyl-[acyl-carrier-protein]: step 1/2.</text>
</comment>
<feature type="binding site" evidence="5 8">
    <location>
        <begin position="77"/>
        <end position="84"/>
    </location>
    <ligand>
        <name>substrate</name>
    </ligand>
</feature>
<evidence type="ECO:0000313" key="11">
    <source>
        <dbReference type="EMBL" id="SDY07877.1"/>
    </source>
</evidence>
<evidence type="ECO:0000256" key="4">
    <source>
        <dbReference type="ARBA" id="ARBA00024732"/>
    </source>
</evidence>
<feature type="domain" description="BPL/LPL catalytic" evidence="10">
    <location>
        <begin position="32"/>
        <end position="219"/>
    </location>
</feature>
<feature type="active site" description="Acyl-thioester intermediate" evidence="5 7">
    <location>
        <position position="181"/>
    </location>
</feature>
<dbReference type="PANTHER" id="PTHR10993:SF7">
    <property type="entry name" value="LIPOYLTRANSFERASE 2, MITOCHONDRIAL-RELATED"/>
    <property type="match status" value="1"/>
</dbReference>
<dbReference type="Proteomes" id="UP000199652">
    <property type="component" value="Unassembled WGS sequence"/>
</dbReference>
<name>A0A1H3GXM3_EUBBA</name>
<keyword evidence="2 5" id="KW-0808">Transferase</keyword>
<accession>A0A1H3GXM3</accession>
<dbReference type="PIRSF" id="PIRSF016262">
    <property type="entry name" value="LPLase"/>
    <property type="match status" value="1"/>
</dbReference>
<dbReference type="Gene3D" id="3.30.930.10">
    <property type="entry name" value="Bira Bifunctional Protein, Domain 2"/>
    <property type="match status" value="1"/>
</dbReference>
<organism evidence="11 12">
    <name type="scientific">Eubacterium barkeri</name>
    <name type="common">Clostridium barkeri</name>
    <dbReference type="NCBI Taxonomy" id="1528"/>
    <lineage>
        <taxon>Bacteria</taxon>
        <taxon>Bacillati</taxon>
        <taxon>Bacillota</taxon>
        <taxon>Clostridia</taxon>
        <taxon>Eubacteriales</taxon>
        <taxon>Eubacteriaceae</taxon>
        <taxon>Eubacterium</taxon>
    </lineage>
</organism>
<evidence type="ECO:0000259" key="10">
    <source>
        <dbReference type="PROSITE" id="PS51733"/>
    </source>
</evidence>
<reference evidence="12" key="1">
    <citation type="submission" date="2016-10" db="EMBL/GenBank/DDBJ databases">
        <authorList>
            <person name="Varghese N."/>
            <person name="Submissions S."/>
        </authorList>
    </citation>
    <scope>NUCLEOTIDE SEQUENCE [LARGE SCALE GENOMIC DNA]</scope>
    <source>
        <strain evidence="12">VPI 5359</strain>
    </source>
</reference>
<dbReference type="HAMAP" id="MF_00013">
    <property type="entry name" value="LipB"/>
    <property type="match status" value="1"/>
</dbReference>
<dbReference type="InterPro" id="IPR004143">
    <property type="entry name" value="BPL_LPL_catalytic"/>
</dbReference>
<evidence type="ECO:0000256" key="3">
    <source>
        <dbReference type="ARBA" id="ARBA00023315"/>
    </source>
</evidence>
<dbReference type="UniPathway" id="UPA00538">
    <property type="reaction ID" value="UER00592"/>
</dbReference>